<accession>W9SMJ0</accession>
<organism evidence="1 2">
    <name type="scientific">Morus notabilis</name>
    <dbReference type="NCBI Taxonomy" id="981085"/>
    <lineage>
        <taxon>Eukaryota</taxon>
        <taxon>Viridiplantae</taxon>
        <taxon>Streptophyta</taxon>
        <taxon>Embryophyta</taxon>
        <taxon>Tracheophyta</taxon>
        <taxon>Spermatophyta</taxon>
        <taxon>Magnoliopsida</taxon>
        <taxon>eudicotyledons</taxon>
        <taxon>Gunneridae</taxon>
        <taxon>Pentapetalae</taxon>
        <taxon>rosids</taxon>
        <taxon>fabids</taxon>
        <taxon>Rosales</taxon>
        <taxon>Moraceae</taxon>
        <taxon>Moreae</taxon>
        <taxon>Morus</taxon>
    </lineage>
</organism>
<proteinExistence type="predicted"/>
<reference evidence="2" key="1">
    <citation type="submission" date="2013-01" db="EMBL/GenBank/DDBJ databases">
        <title>Draft Genome Sequence of a Mulberry Tree, Morus notabilis C.K. Schneid.</title>
        <authorList>
            <person name="He N."/>
            <person name="Zhao S."/>
        </authorList>
    </citation>
    <scope>NUCLEOTIDE SEQUENCE</scope>
</reference>
<keyword evidence="2" id="KW-1185">Reference proteome</keyword>
<dbReference type="Proteomes" id="UP000030645">
    <property type="component" value="Unassembled WGS sequence"/>
</dbReference>
<sequence length="73" mass="7983">MESVLCRWPMKVPISSWQCDEYSTSSVLMHVKSLNRASEASLMGSHSCSLASLVGSTSKLPKINETEACLYSV</sequence>
<gene>
    <name evidence="1" type="ORF">L484_027513</name>
</gene>
<evidence type="ECO:0000313" key="2">
    <source>
        <dbReference type="Proteomes" id="UP000030645"/>
    </source>
</evidence>
<name>W9SMJ0_9ROSA</name>
<protein>
    <submittedName>
        <fullName evidence="1">Uncharacterized protein</fullName>
    </submittedName>
</protein>
<dbReference type="EMBL" id="KE345811">
    <property type="protein sequence ID" value="EXC17324.1"/>
    <property type="molecule type" value="Genomic_DNA"/>
</dbReference>
<evidence type="ECO:0000313" key="1">
    <source>
        <dbReference type="EMBL" id="EXC17324.1"/>
    </source>
</evidence>
<dbReference type="AlphaFoldDB" id="W9SMJ0"/>